<proteinExistence type="predicted"/>
<organism evidence="1 2">
    <name type="scientific">Dreissena polymorpha</name>
    <name type="common">Zebra mussel</name>
    <name type="synonym">Mytilus polymorpha</name>
    <dbReference type="NCBI Taxonomy" id="45954"/>
    <lineage>
        <taxon>Eukaryota</taxon>
        <taxon>Metazoa</taxon>
        <taxon>Spiralia</taxon>
        <taxon>Lophotrochozoa</taxon>
        <taxon>Mollusca</taxon>
        <taxon>Bivalvia</taxon>
        <taxon>Autobranchia</taxon>
        <taxon>Heteroconchia</taxon>
        <taxon>Euheterodonta</taxon>
        <taxon>Imparidentia</taxon>
        <taxon>Neoheterodontei</taxon>
        <taxon>Myida</taxon>
        <taxon>Dreissenoidea</taxon>
        <taxon>Dreissenidae</taxon>
        <taxon>Dreissena</taxon>
    </lineage>
</organism>
<dbReference type="AlphaFoldDB" id="A0A9D4BRJ9"/>
<evidence type="ECO:0000313" key="1">
    <source>
        <dbReference type="EMBL" id="KAH3704881.1"/>
    </source>
</evidence>
<sequence>MLDGCKDYKRGTAMVFRKIFTEEETRGRSLKRRPAIEDQKKISFLEGTQTYLW</sequence>
<keyword evidence="2" id="KW-1185">Reference proteome</keyword>
<dbReference type="EMBL" id="JAIWYP010000015">
    <property type="protein sequence ID" value="KAH3704881.1"/>
    <property type="molecule type" value="Genomic_DNA"/>
</dbReference>
<reference evidence="1" key="1">
    <citation type="journal article" date="2019" name="bioRxiv">
        <title>The Genome of the Zebra Mussel, Dreissena polymorpha: A Resource for Invasive Species Research.</title>
        <authorList>
            <person name="McCartney M.A."/>
            <person name="Auch B."/>
            <person name="Kono T."/>
            <person name="Mallez S."/>
            <person name="Zhang Y."/>
            <person name="Obille A."/>
            <person name="Becker A."/>
            <person name="Abrahante J.E."/>
            <person name="Garbe J."/>
            <person name="Badalamenti J.P."/>
            <person name="Herman A."/>
            <person name="Mangelson H."/>
            <person name="Liachko I."/>
            <person name="Sullivan S."/>
            <person name="Sone E.D."/>
            <person name="Koren S."/>
            <person name="Silverstein K.A.T."/>
            <person name="Beckman K.B."/>
            <person name="Gohl D.M."/>
        </authorList>
    </citation>
    <scope>NUCLEOTIDE SEQUENCE</scope>
    <source>
        <strain evidence="1">Duluth1</strain>
        <tissue evidence="1">Whole animal</tissue>
    </source>
</reference>
<comment type="caution">
    <text evidence="1">The sequence shown here is derived from an EMBL/GenBank/DDBJ whole genome shotgun (WGS) entry which is preliminary data.</text>
</comment>
<reference evidence="1" key="2">
    <citation type="submission" date="2020-11" db="EMBL/GenBank/DDBJ databases">
        <authorList>
            <person name="McCartney M.A."/>
            <person name="Auch B."/>
            <person name="Kono T."/>
            <person name="Mallez S."/>
            <person name="Becker A."/>
            <person name="Gohl D.M."/>
            <person name="Silverstein K.A.T."/>
            <person name="Koren S."/>
            <person name="Bechman K.B."/>
            <person name="Herman A."/>
            <person name="Abrahante J.E."/>
            <person name="Garbe J."/>
        </authorList>
    </citation>
    <scope>NUCLEOTIDE SEQUENCE</scope>
    <source>
        <strain evidence="1">Duluth1</strain>
        <tissue evidence="1">Whole animal</tissue>
    </source>
</reference>
<accession>A0A9D4BRJ9</accession>
<name>A0A9D4BRJ9_DREPO</name>
<evidence type="ECO:0000313" key="2">
    <source>
        <dbReference type="Proteomes" id="UP000828390"/>
    </source>
</evidence>
<dbReference type="Proteomes" id="UP000828390">
    <property type="component" value="Unassembled WGS sequence"/>
</dbReference>
<protein>
    <submittedName>
        <fullName evidence="1">Uncharacterized protein</fullName>
    </submittedName>
</protein>
<gene>
    <name evidence="1" type="ORF">DPMN_079942</name>
</gene>